<comment type="caution">
    <text evidence="2">The sequence shown here is derived from an EMBL/GenBank/DDBJ whole genome shotgun (WGS) entry which is preliminary data.</text>
</comment>
<name>A0A8S9PMA5_BRACR</name>
<dbReference type="Proteomes" id="UP000712600">
    <property type="component" value="Unassembled WGS sequence"/>
</dbReference>
<feature type="compositionally biased region" description="Polar residues" evidence="1">
    <location>
        <begin position="27"/>
        <end position="36"/>
    </location>
</feature>
<dbReference type="EMBL" id="QGKX02001347">
    <property type="protein sequence ID" value="KAF3524783.1"/>
    <property type="molecule type" value="Genomic_DNA"/>
</dbReference>
<reference evidence="2" key="1">
    <citation type="submission" date="2019-12" db="EMBL/GenBank/DDBJ databases">
        <title>Genome sequencing and annotation of Brassica cretica.</title>
        <authorList>
            <person name="Studholme D.J."/>
            <person name="Sarris P."/>
        </authorList>
    </citation>
    <scope>NUCLEOTIDE SEQUENCE</scope>
    <source>
        <strain evidence="2">PFS-109/04</strain>
        <tissue evidence="2">Leaf</tissue>
    </source>
</reference>
<evidence type="ECO:0000313" key="2">
    <source>
        <dbReference type="EMBL" id="KAF3524783.1"/>
    </source>
</evidence>
<evidence type="ECO:0000256" key="1">
    <source>
        <dbReference type="SAM" id="MobiDB-lite"/>
    </source>
</evidence>
<gene>
    <name evidence="2" type="ORF">F2Q69_00047891</name>
</gene>
<sequence>MCVGLTNPRRWKGGNNTGKCREREHQPNSFSHWSTEESWWGMTGRSGEETTFIDLSEKNGTVTEEKPCRGRLHHQERRRGETNSEKPRGRFNDASTQNAKISGGGEREDITQIDVVERTNRWRECSMSWFHGSSPSRKLPGSSSTEIQGEQRRAHCFPHDLRNEEYIPYIKSGEETTFIDLSEKNGTVTEEKPCRGRLHHQERRRGETNSEKPRYLYVVHDEILRRFIDMELMVDG</sequence>
<protein>
    <submittedName>
        <fullName evidence="2">Uncharacterized protein</fullName>
    </submittedName>
</protein>
<feature type="region of interest" description="Disordered" evidence="1">
    <location>
        <begin position="1"/>
        <end position="36"/>
    </location>
</feature>
<accession>A0A8S9PMA5</accession>
<evidence type="ECO:0000313" key="3">
    <source>
        <dbReference type="Proteomes" id="UP000712600"/>
    </source>
</evidence>
<dbReference type="AlphaFoldDB" id="A0A8S9PMA5"/>
<organism evidence="2 3">
    <name type="scientific">Brassica cretica</name>
    <name type="common">Mustard</name>
    <dbReference type="NCBI Taxonomy" id="69181"/>
    <lineage>
        <taxon>Eukaryota</taxon>
        <taxon>Viridiplantae</taxon>
        <taxon>Streptophyta</taxon>
        <taxon>Embryophyta</taxon>
        <taxon>Tracheophyta</taxon>
        <taxon>Spermatophyta</taxon>
        <taxon>Magnoliopsida</taxon>
        <taxon>eudicotyledons</taxon>
        <taxon>Gunneridae</taxon>
        <taxon>Pentapetalae</taxon>
        <taxon>rosids</taxon>
        <taxon>malvids</taxon>
        <taxon>Brassicales</taxon>
        <taxon>Brassicaceae</taxon>
        <taxon>Brassiceae</taxon>
        <taxon>Brassica</taxon>
    </lineage>
</organism>
<feature type="compositionally biased region" description="Basic and acidic residues" evidence="1">
    <location>
        <begin position="78"/>
        <end position="91"/>
    </location>
</feature>
<feature type="region of interest" description="Disordered" evidence="1">
    <location>
        <begin position="56"/>
        <end position="105"/>
    </location>
</feature>
<feature type="region of interest" description="Disordered" evidence="1">
    <location>
        <begin position="187"/>
        <end position="209"/>
    </location>
</feature>
<proteinExistence type="predicted"/>